<feature type="transmembrane region" description="Helical" evidence="10">
    <location>
        <begin position="21"/>
        <end position="46"/>
    </location>
</feature>
<organism evidence="11 12">
    <name type="scientific">Natronogracilivirga saccharolytica</name>
    <dbReference type="NCBI Taxonomy" id="2812953"/>
    <lineage>
        <taxon>Bacteria</taxon>
        <taxon>Pseudomonadati</taxon>
        <taxon>Balneolota</taxon>
        <taxon>Balneolia</taxon>
        <taxon>Balneolales</taxon>
        <taxon>Cyclonatronaceae</taxon>
        <taxon>Natronogracilivirga</taxon>
    </lineage>
</organism>
<evidence type="ECO:0000256" key="3">
    <source>
        <dbReference type="ARBA" id="ARBA00022106"/>
    </source>
</evidence>
<feature type="transmembrane region" description="Helical" evidence="10">
    <location>
        <begin position="52"/>
        <end position="80"/>
    </location>
</feature>
<evidence type="ECO:0000256" key="10">
    <source>
        <dbReference type="SAM" id="Phobius"/>
    </source>
</evidence>
<sequence>MSDDKRDAFGTQPLGQLLRKQAVPASAGILVMSIYGIVDTLFVGLWVGSLGIGAITVVLPISFLIASIGMAIGIGGASVISRAFGAGDDEKAYHTFGNQMGMTFTLSVVFMAAGFLFMDSILSLFGGRGDVAEFARTYFGIILLGVPFLAWAMMSNNVIRAEGHPRTAMLIIMIPAVVNIILDPILIVYLDMGLAGAAWATTLSYMCSAVFATWFFLRGKSRMKLRAEYLRPDPTIVREVSSLGAVSFARQGTITLLSLVLNNSLFIYGGEMGLSIYGIINRLLMFANFPVIGITQGFVPICGYNYGARLMKRVRRLTRMAITSAVLISLGIFTIIMTMAPHIVSIFTNNQELIEQTTPALRWVFLGIPLIGINLIGSAYFQAIGKARPALVLALAKQGILLIPLVLMLPLVFGINGIWYAFPLADLGAALITLVFFRYMGKKQEYPVEAKTEAVAGN</sequence>
<dbReference type="RefSeq" id="WP_210510513.1">
    <property type="nucleotide sequence ID" value="NZ_JAFIDN010000002.1"/>
</dbReference>
<dbReference type="PANTHER" id="PTHR43823:SF3">
    <property type="entry name" value="MULTIDRUG EXPORT PROTEIN MEPA"/>
    <property type="match status" value="1"/>
</dbReference>
<reference evidence="11" key="1">
    <citation type="submission" date="2021-02" db="EMBL/GenBank/DDBJ databases">
        <title>Natronogracilivirga saccharolytica gen. nov. sp. nov. a new anaerobic, haloalkiliphilic carbohydrate-fermenting bacterium from soda lake and proposing of Cyclonatronumiaceae fam. nov. in the phylum Balneolaeota.</title>
        <authorList>
            <person name="Zhilina T.N."/>
            <person name="Sorokin D.Y."/>
            <person name="Zavarzina D.G."/>
            <person name="Toshchakov S.V."/>
            <person name="Kublanov I.V."/>
        </authorList>
    </citation>
    <scope>NUCLEOTIDE SEQUENCE</scope>
    <source>
        <strain evidence="11">Z-1702</strain>
    </source>
</reference>
<keyword evidence="4" id="KW-0813">Transport</keyword>
<dbReference type="CDD" id="cd13143">
    <property type="entry name" value="MATE_MepA_like"/>
    <property type="match status" value="1"/>
</dbReference>
<evidence type="ECO:0000256" key="8">
    <source>
        <dbReference type="ARBA" id="ARBA00023136"/>
    </source>
</evidence>
<feature type="transmembrane region" description="Helical" evidence="10">
    <location>
        <begin position="196"/>
        <end position="217"/>
    </location>
</feature>
<dbReference type="GO" id="GO:0046677">
    <property type="term" value="P:response to antibiotic"/>
    <property type="evidence" value="ECO:0007669"/>
    <property type="project" value="UniProtKB-KW"/>
</dbReference>
<feature type="transmembrane region" description="Helical" evidence="10">
    <location>
        <begin position="167"/>
        <end position="190"/>
    </location>
</feature>
<keyword evidence="12" id="KW-1185">Reference proteome</keyword>
<comment type="subcellular location">
    <subcellularLocation>
        <location evidence="1">Cell membrane</location>
        <topology evidence="1">Multi-pass membrane protein</topology>
    </subcellularLocation>
</comment>
<keyword evidence="6 10" id="KW-0812">Transmembrane</keyword>
<evidence type="ECO:0000256" key="7">
    <source>
        <dbReference type="ARBA" id="ARBA00022989"/>
    </source>
</evidence>
<feature type="transmembrane region" description="Helical" evidence="10">
    <location>
        <begin position="286"/>
        <end position="308"/>
    </location>
</feature>
<accession>A0A8J7RLA2</accession>
<keyword evidence="9" id="KW-0046">Antibiotic resistance</keyword>
<dbReference type="GO" id="GO:0005886">
    <property type="term" value="C:plasma membrane"/>
    <property type="evidence" value="ECO:0007669"/>
    <property type="project" value="UniProtKB-SubCell"/>
</dbReference>
<evidence type="ECO:0000256" key="5">
    <source>
        <dbReference type="ARBA" id="ARBA00022475"/>
    </source>
</evidence>
<comment type="caution">
    <text evidence="11">The sequence shown here is derived from an EMBL/GenBank/DDBJ whole genome shotgun (WGS) entry which is preliminary data.</text>
</comment>
<keyword evidence="7 10" id="KW-1133">Transmembrane helix</keyword>
<keyword evidence="8 10" id="KW-0472">Membrane</keyword>
<evidence type="ECO:0000256" key="6">
    <source>
        <dbReference type="ARBA" id="ARBA00022692"/>
    </source>
</evidence>
<dbReference type="InterPro" id="IPR048279">
    <property type="entry name" value="MdtK-like"/>
</dbReference>
<feature type="transmembrane region" description="Helical" evidence="10">
    <location>
        <begin position="320"/>
        <end position="340"/>
    </location>
</feature>
<dbReference type="EMBL" id="JAFIDN010000002">
    <property type="protein sequence ID" value="MBP3191764.1"/>
    <property type="molecule type" value="Genomic_DNA"/>
</dbReference>
<evidence type="ECO:0000256" key="4">
    <source>
        <dbReference type="ARBA" id="ARBA00022448"/>
    </source>
</evidence>
<evidence type="ECO:0000256" key="9">
    <source>
        <dbReference type="ARBA" id="ARBA00023251"/>
    </source>
</evidence>
<feature type="transmembrane region" description="Helical" evidence="10">
    <location>
        <begin position="390"/>
        <end position="412"/>
    </location>
</feature>
<evidence type="ECO:0000313" key="12">
    <source>
        <dbReference type="Proteomes" id="UP000673975"/>
    </source>
</evidence>
<gene>
    <name evidence="11" type="ORF">NATSA_03715</name>
</gene>
<dbReference type="GO" id="GO:0042910">
    <property type="term" value="F:xenobiotic transmembrane transporter activity"/>
    <property type="evidence" value="ECO:0007669"/>
    <property type="project" value="InterPro"/>
</dbReference>
<evidence type="ECO:0000256" key="2">
    <source>
        <dbReference type="ARBA" id="ARBA00008417"/>
    </source>
</evidence>
<dbReference type="NCBIfam" id="TIGR00797">
    <property type="entry name" value="matE"/>
    <property type="match status" value="1"/>
</dbReference>
<dbReference type="PIRSF" id="PIRSF006603">
    <property type="entry name" value="DinF"/>
    <property type="match status" value="1"/>
</dbReference>
<feature type="transmembrane region" description="Helical" evidence="10">
    <location>
        <begin position="418"/>
        <end position="437"/>
    </location>
</feature>
<dbReference type="InterPro" id="IPR002528">
    <property type="entry name" value="MATE_fam"/>
</dbReference>
<dbReference type="Pfam" id="PF01554">
    <property type="entry name" value="MatE"/>
    <property type="match status" value="2"/>
</dbReference>
<proteinExistence type="inferred from homology"/>
<dbReference type="PANTHER" id="PTHR43823">
    <property type="entry name" value="SPORULATION PROTEIN YKVU"/>
    <property type="match status" value="1"/>
</dbReference>
<dbReference type="GO" id="GO:0015297">
    <property type="term" value="F:antiporter activity"/>
    <property type="evidence" value="ECO:0007669"/>
    <property type="project" value="InterPro"/>
</dbReference>
<keyword evidence="5" id="KW-1003">Cell membrane</keyword>
<dbReference type="AlphaFoldDB" id="A0A8J7RLA2"/>
<evidence type="ECO:0000256" key="1">
    <source>
        <dbReference type="ARBA" id="ARBA00004651"/>
    </source>
</evidence>
<feature type="transmembrane region" description="Helical" evidence="10">
    <location>
        <begin position="101"/>
        <end position="125"/>
    </location>
</feature>
<feature type="transmembrane region" description="Helical" evidence="10">
    <location>
        <begin position="256"/>
        <end position="280"/>
    </location>
</feature>
<dbReference type="InterPro" id="IPR051327">
    <property type="entry name" value="MATE_MepA_subfamily"/>
</dbReference>
<feature type="transmembrane region" description="Helical" evidence="10">
    <location>
        <begin position="137"/>
        <end position="155"/>
    </location>
</feature>
<dbReference type="Proteomes" id="UP000673975">
    <property type="component" value="Unassembled WGS sequence"/>
</dbReference>
<evidence type="ECO:0000313" key="11">
    <source>
        <dbReference type="EMBL" id="MBP3191764.1"/>
    </source>
</evidence>
<dbReference type="InterPro" id="IPR045070">
    <property type="entry name" value="MATE_MepA-like"/>
</dbReference>
<name>A0A8J7RLA2_9BACT</name>
<comment type="similarity">
    <text evidence="2">Belongs to the multi antimicrobial extrusion (MATE) (TC 2.A.66.1) family. MepA subfamily.</text>
</comment>
<protein>
    <recommendedName>
        <fullName evidence="3">Multidrug export protein MepA</fullName>
    </recommendedName>
</protein>
<feature type="transmembrane region" description="Helical" evidence="10">
    <location>
        <begin position="360"/>
        <end position="381"/>
    </location>
</feature>